<sequence>MHLVREKRCSKNCENRKYEIPDLNLVEDFIKYAKKKNIQSLEKYINEEKANSPWLLQILGQLFKYRKYQPPTEKLYRKFNPSGKLFVLQISVLDQAIFVFSI</sequence>
<reference evidence="1 2" key="1">
    <citation type="submission" date="2007-08" db="EMBL/GenBank/DDBJ databases">
        <title>Complete sequence of Thermotoga lettingae TMO.</title>
        <authorList>
            <consortium name="US DOE Joint Genome Institute"/>
            <person name="Copeland A."/>
            <person name="Lucas S."/>
            <person name="Lapidus A."/>
            <person name="Barry K."/>
            <person name="Glavina del Rio T."/>
            <person name="Dalin E."/>
            <person name="Tice H."/>
            <person name="Pitluck S."/>
            <person name="Foster B."/>
            <person name="Bruce D."/>
            <person name="Schmutz J."/>
            <person name="Larimer F."/>
            <person name="Land M."/>
            <person name="Hauser L."/>
            <person name="Kyrpides N."/>
            <person name="Mikhailova N."/>
            <person name="Nelson K."/>
            <person name="Gogarten J.P."/>
            <person name="Noll K."/>
            <person name="Richardson P."/>
        </authorList>
    </citation>
    <scope>NUCLEOTIDE SEQUENCE [LARGE SCALE GENOMIC DNA]</scope>
    <source>
        <strain evidence="2">ATCC BAA-301 / DSM 14385 / NBRC 107922 / TMO</strain>
    </source>
</reference>
<gene>
    <name evidence="1" type="ordered locus">Tlet_0822</name>
</gene>
<dbReference type="KEGG" id="tle:Tlet_0822"/>
<dbReference type="STRING" id="416591.Tlet_0822"/>
<reference evidence="1 2" key="2">
    <citation type="journal article" date="2009" name="Proc. Natl. Acad. Sci. U.S.A.">
        <title>On the chimeric nature, thermophilic origin, and phylogenetic placement of the Thermotogales.</title>
        <authorList>
            <person name="Zhaxybayeva O."/>
            <person name="Swithers K.S."/>
            <person name="Lapierre P."/>
            <person name="Fournier G.P."/>
            <person name="Bickhart D.M."/>
            <person name="DeBoy R.T."/>
            <person name="Nelson K.E."/>
            <person name="Nesbo C.L."/>
            <person name="Doolittle W.F."/>
            <person name="Gogarten J.P."/>
            <person name="Noll K.M."/>
        </authorList>
    </citation>
    <scope>NUCLEOTIDE SEQUENCE [LARGE SCALE GENOMIC DNA]</scope>
    <source>
        <strain evidence="2">ATCC BAA-301 / DSM 14385 / NBRC 107922 / TMO</strain>
    </source>
</reference>
<proteinExistence type="predicted"/>
<organism evidence="1 2">
    <name type="scientific">Pseudothermotoga lettingae (strain ATCC BAA-301 / DSM 14385 / NBRC 107922 / TMO)</name>
    <name type="common">Thermotoga lettingae</name>
    <dbReference type="NCBI Taxonomy" id="416591"/>
    <lineage>
        <taxon>Bacteria</taxon>
        <taxon>Thermotogati</taxon>
        <taxon>Thermotogota</taxon>
        <taxon>Thermotogae</taxon>
        <taxon>Thermotogales</taxon>
        <taxon>Thermotogaceae</taxon>
        <taxon>Pseudothermotoga</taxon>
    </lineage>
</organism>
<protein>
    <submittedName>
        <fullName evidence="1">Uncharacterized protein</fullName>
    </submittedName>
</protein>
<evidence type="ECO:0000313" key="2">
    <source>
        <dbReference type="Proteomes" id="UP000002016"/>
    </source>
</evidence>
<keyword evidence="2" id="KW-1185">Reference proteome</keyword>
<dbReference type="Proteomes" id="UP000002016">
    <property type="component" value="Chromosome"/>
</dbReference>
<name>A8F5F4_PSELT</name>
<evidence type="ECO:0000313" key="1">
    <source>
        <dbReference type="EMBL" id="ABV33388.1"/>
    </source>
</evidence>
<dbReference type="AlphaFoldDB" id="A8F5F4"/>
<dbReference type="EMBL" id="CP000812">
    <property type="protein sequence ID" value="ABV33388.1"/>
    <property type="molecule type" value="Genomic_DNA"/>
</dbReference>
<dbReference type="HOGENOM" id="CLU_2275007_0_0_0"/>
<accession>A8F5F4</accession>